<dbReference type="SUPFAM" id="SSF47413">
    <property type="entry name" value="lambda repressor-like DNA-binding domains"/>
    <property type="match status" value="1"/>
</dbReference>
<proteinExistence type="predicted"/>
<evidence type="ECO:0000259" key="1">
    <source>
        <dbReference type="PROSITE" id="PS50943"/>
    </source>
</evidence>
<reference evidence="2 3" key="1">
    <citation type="submission" date="2020-08" db="EMBL/GenBank/DDBJ databases">
        <title>A Genomic Blueprint of the Chicken Gut Microbiome.</title>
        <authorList>
            <person name="Gilroy R."/>
            <person name="Ravi A."/>
            <person name="Getino M."/>
            <person name="Pursley I."/>
            <person name="Horton D.L."/>
            <person name="Alikhan N.-F."/>
            <person name="Baker D."/>
            <person name="Gharbi K."/>
            <person name="Hall N."/>
            <person name="Watson M."/>
            <person name="Adriaenssens E.M."/>
            <person name="Foster-Nyarko E."/>
            <person name="Jarju S."/>
            <person name="Secka A."/>
            <person name="Antonio M."/>
            <person name="Oren A."/>
            <person name="Chaudhuri R."/>
            <person name="La Ragione R.M."/>
            <person name="Hildebrand F."/>
            <person name="Pallen M.J."/>
        </authorList>
    </citation>
    <scope>NUCLEOTIDE SEQUENCE [LARGE SCALE GENOMIC DNA]</scope>
    <source>
        <strain evidence="2 3">Sa3CVN1</strain>
    </source>
</reference>
<dbReference type="Proteomes" id="UP000627781">
    <property type="component" value="Unassembled WGS sequence"/>
</dbReference>
<gene>
    <name evidence="2" type="ORF">H9661_01615</name>
</gene>
<keyword evidence="3" id="KW-1185">Reference proteome</keyword>
<dbReference type="Gene3D" id="1.10.260.40">
    <property type="entry name" value="lambda repressor-like DNA-binding domains"/>
    <property type="match status" value="1"/>
</dbReference>
<sequence length="75" mass="8808">MDKRNIIGDNVKRLRKKQGLTQEELTAKLQLYGLAIDRPMLTKIELKKREVLDYELLCIAKAFNVSTEELFTKQR</sequence>
<dbReference type="InterPro" id="IPR010982">
    <property type="entry name" value="Lambda_DNA-bd_dom_sf"/>
</dbReference>
<protein>
    <submittedName>
        <fullName evidence="2">Helix-turn-helix transcriptional regulator</fullName>
    </submittedName>
</protein>
<dbReference type="EMBL" id="JACSRA010000002">
    <property type="protein sequence ID" value="MBD7910041.1"/>
    <property type="molecule type" value="Genomic_DNA"/>
</dbReference>
<dbReference type="CDD" id="cd00093">
    <property type="entry name" value="HTH_XRE"/>
    <property type="match status" value="1"/>
</dbReference>
<dbReference type="InterPro" id="IPR001387">
    <property type="entry name" value="Cro/C1-type_HTH"/>
</dbReference>
<accession>A0ABR8PPD4</accession>
<organism evidence="2 3">
    <name type="scientific">Clostridium cibarium</name>
    <dbReference type="NCBI Taxonomy" id="2762247"/>
    <lineage>
        <taxon>Bacteria</taxon>
        <taxon>Bacillati</taxon>
        <taxon>Bacillota</taxon>
        <taxon>Clostridia</taxon>
        <taxon>Eubacteriales</taxon>
        <taxon>Clostridiaceae</taxon>
        <taxon>Clostridium</taxon>
    </lineage>
</organism>
<feature type="domain" description="HTH cro/C1-type" evidence="1">
    <location>
        <begin position="11"/>
        <end position="70"/>
    </location>
</feature>
<dbReference type="PROSITE" id="PS50943">
    <property type="entry name" value="HTH_CROC1"/>
    <property type="match status" value="1"/>
</dbReference>
<evidence type="ECO:0000313" key="3">
    <source>
        <dbReference type="Proteomes" id="UP000627781"/>
    </source>
</evidence>
<dbReference type="Pfam" id="PF01381">
    <property type="entry name" value="HTH_3"/>
    <property type="match status" value="1"/>
</dbReference>
<comment type="caution">
    <text evidence="2">The sequence shown here is derived from an EMBL/GenBank/DDBJ whole genome shotgun (WGS) entry which is preliminary data.</text>
</comment>
<dbReference type="RefSeq" id="WP_191767544.1">
    <property type="nucleotide sequence ID" value="NZ_JACSRA010000002.1"/>
</dbReference>
<evidence type="ECO:0000313" key="2">
    <source>
        <dbReference type="EMBL" id="MBD7910041.1"/>
    </source>
</evidence>
<name>A0ABR8PPD4_9CLOT</name>